<comment type="caution">
    <text evidence="1">The sequence shown here is derived from an EMBL/GenBank/DDBJ whole genome shotgun (WGS) entry which is preliminary data.</text>
</comment>
<dbReference type="EMBL" id="JAQQWM010000001">
    <property type="protein sequence ID" value="KAK8082097.1"/>
    <property type="molecule type" value="Genomic_DNA"/>
</dbReference>
<protein>
    <submittedName>
        <fullName evidence="1">Catalytic protein</fullName>
    </submittedName>
</protein>
<accession>A0ABR1WF14</accession>
<reference evidence="1 2" key="1">
    <citation type="submission" date="2023-01" db="EMBL/GenBank/DDBJ databases">
        <title>Analysis of 21 Apiospora genomes using comparative genomics revels a genus with tremendous synthesis potential of carbohydrate active enzymes and secondary metabolites.</title>
        <authorList>
            <person name="Sorensen T."/>
        </authorList>
    </citation>
    <scope>NUCLEOTIDE SEQUENCE [LARGE SCALE GENOMIC DNA]</scope>
    <source>
        <strain evidence="1 2">CBS 83171</strain>
    </source>
</reference>
<proteinExistence type="predicted"/>
<evidence type="ECO:0000313" key="2">
    <source>
        <dbReference type="Proteomes" id="UP001446871"/>
    </source>
</evidence>
<dbReference type="Proteomes" id="UP001446871">
    <property type="component" value="Unassembled WGS sequence"/>
</dbReference>
<name>A0ABR1WF14_9PEZI</name>
<sequence length="156" mass="17465">MNEIQSWLEVSVLYALTTMLRENSIPEIKAKFDKIVHVRQSFGSIQKYGLVAAYPVSSDGIVLTGFGQDPAVLPYFLLGNNFGRTSTCDVSGWLLRCRQRVWCRNRLLRARSIRSIGSSSRSSGRTACDCGRIVDCGWAIINPERVSGTSLRGYRR</sequence>
<gene>
    <name evidence="1" type="ORF">PG996_000878</name>
</gene>
<keyword evidence="2" id="KW-1185">Reference proteome</keyword>
<evidence type="ECO:0000313" key="1">
    <source>
        <dbReference type="EMBL" id="KAK8082097.1"/>
    </source>
</evidence>
<organism evidence="1 2">
    <name type="scientific">Apiospora saccharicola</name>
    <dbReference type="NCBI Taxonomy" id="335842"/>
    <lineage>
        <taxon>Eukaryota</taxon>
        <taxon>Fungi</taxon>
        <taxon>Dikarya</taxon>
        <taxon>Ascomycota</taxon>
        <taxon>Pezizomycotina</taxon>
        <taxon>Sordariomycetes</taxon>
        <taxon>Xylariomycetidae</taxon>
        <taxon>Amphisphaeriales</taxon>
        <taxon>Apiosporaceae</taxon>
        <taxon>Apiospora</taxon>
    </lineage>
</organism>